<feature type="modified residue" description="4-aspartylphosphate" evidence="6">
    <location>
        <position position="278"/>
    </location>
</feature>
<dbReference type="KEGG" id="mzh:Mzhil_1671"/>
<organism evidence="8 9">
    <name type="scientific">Methanosalsum zhilinae (strain DSM 4017 / NBRC 107636 / OCM 62 / WeN5)</name>
    <name type="common">Methanohalophilus zhilinae</name>
    <dbReference type="NCBI Taxonomy" id="679901"/>
    <lineage>
        <taxon>Archaea</taxon>
        <taxon>Methanobacteriati</taxon>
        <taxon>Methanobacteriota</taxon>
        <taxon>Stenosarchaea group</taxon>
        <taxon>Methanomicrobia</taxon>
        <taxon>Methanosarcinales</taxon>
        <taxon>Methanosarcinaceae</taxon>
        <taxon>Methanosalsum</taxon>
    </lineage>
</organism>
<dbReference type="Proteomes" id="UP000006622">
    <property type="component" value="Chromosome"/>
</dbReference>
<dbReference type="RefSeq" id="WP_013898942.1">
    <property type="nucleotide sequence ID" value="NC_015676.1"/>
</dbReference>
<keyword evidence="4" id="KW-0238">DNA-binding</keyword>
<dbReference type="GeneID" id="10823311"/>
<dbReference type="PROSITE" id="PS50110">
    <property type="entry name" value="RESPONSE_REGULATORY"/>
    <property type="match status" value="1"/>
</dbReference>
<keyword evidence="5" id="KW-0804">Transcription</keyword>
<dbReference type="Pfam" id="PF00072">
    <property type="entry name" value="Response_reg"/>
    <property type="match status" value="1"/>
</dbReference>
<dbReference type="EMBL" id="CP002101">
    <property type="protein sequence ID" value="AEH61506.1"/>
    <property type="molecule type" value="Genomic_DNA"/>
</dbReference>
<feature type="domain" description="Response regulatory" evidence="7">
    <location>
        <begin position="229"/>
        <end position="345"/>
    </location>
</feature>
<evidence type="ECO:0000256" key="4">
    <source>
        <dbReference type="ARBA" id="ARBA00023125"/>
    </source>
</evidence>
<dbReference type="AlphaFoldDB" id="F7XPY4"/>
<dbReference type="SUPFAM" id="SSF52172">
    <property type="entry name" value="CheY-like"/>
    <property type="match status" value="1"/>
</dbReference>
<dbReference type="FunFam" id="3.40.50.2300:FF:000001">
    <property type="entry name" value="DNA-binding response regulator PhoB"/>
    <property type="match status" value="1"/>
</dbReference>
<dbReference type="InterPro" id="IPR001789">
    <property type="entry name" value="Sig_transdc_resp-reg_receiver"/>
</dbReference>
<sequence>MVHDKTTEQVLSDLRAEFELRHVLFMEPSEFSVRKLIYAYITSAVECDPDRKIIWVCLSITKANLLSDLEKYGFDLDSHKDNFWFIVPHLPSDDPEERTMYCSSSSDYTRMASHVSKLFSENPGSLLVLDDATPLGKDNLQVVENFLRYARKSASENKITVISMIKKGVLSTEGESMLKSVFDLVIDVQYNGLMHGETCLMNRDLRYSLDKGYVKLEYVRRKVAKDRIKILVVDDEPDIVELIKLSFARQPYDFIAAYSGEEAVEKAREELPDLILLDIMMPGMDGYEVVEQLKQIEDTREIPVIMVSAKTDVDDKVRGMELGIDDYISKPFDKREMNARIKMVMKRYGWTADEA</sequence>
<evidence type="ECO:0000259" key="7">
    <source>
        <dbReference type="PROSITE" id="PS50110"/>
    </source>
</evidence>
<name>F7XPY4_METZD</name>
<proteinExistence type="predicted"/>
<dbReference type="PANTHER" id="PTHR44591">
    <property type="entry name" value="STRESS RESPONSE REGULATOR PROTEIN 1"/>
    <property type="match status" value="1"/>
</dbReference>
<dbReference type="OrthoDB" id="2830at2157"/>
<dbReference type="InterPro" id="IPR011006">
    <property type="entry name" value="CheY-like_superfamily"/>
</dbReference>
<gene>
    <name evidence="8" type="ordered locus">Mzhil_1671</name>
</gene>
<reference evidence="8 9" key="1">
    <citation type="submission" date="2010-07" db="EMBL/GenBank/DDBJ databases">
        <title>The complete genome of Methanosalsum zhilinae DSM 4017.</title>
        <authorList>
            <consortium name="US DOE Joint Genome Institute (JGI-PGF)"/>
            <person name="Lucas S."/>
            <person name="Copeland A."/>
            <person name="Lapidus A."/>
            <person name="Glavina del Rio T."/>
            <person name="Dalin E."/>
            <person name="Tice H."/>
            <person name="Bruce D."/>
            <person name="Goodwin L."/>
            <person name="Pitluck S."/>
            <person name="Kyrpides N."/>
            <person name="Mavromatis K."/>
            <person name="Ovchinnikova G."/>
            <person name="Daligault H."/>
            <person name="Detter J.C."/>
            <person name="Han C."/>
            <person name="Tapia R."/>
            <person name="Larimer F."/>
            <person name="Land M."/>
            <person name="Hauser L."/>
            <person name="Markowitz V."/>
            <person name="Cheng J.-F."/>
            <person name="Hugenholtz P."/>
            <person name="Woyke T."/>
            <person name="Wu D."/>
            <person name="Spring S."/>
            <person name="Schueler E."/>
            <person name="Brambilla E."/>
            <person name="Klenk H.-P."/>
            <person name="Eisen J.A."/>
        </authorList>
    </citation>
    <scope>NUCLEOTIDE SEQUENCE [LARGE SCALE GENOMIC DNA]</scope>
    <source>
        <strain evidence="9">DSM 4017 / NBRC 107636 / OCM 62 / WeN5</strain>
    </source>
</reference>
<dbReference type="SMART" id="SM00448">
    <property type="entry name" value="REC"/>
    <property type="match status" value="1"/>
</dbReference>
<dbReference type="InterPro" id="IPR027417">
    <property type="entry name" value="P-loop_NTPase"/>
</dbReference>
<evidence type="ECO:0000256" key="2">
    <source>
        <dbReference type="ARBA" id="ARBA00023012"/>
    </source>
</evidence>
<dbReference type="Gene3D" id="3.40.50.2300">
    <property type="match status" value="1"/>
</dbReference>
<keyword evidence="2" id="KW-0902">Two-component regulatory system</keyword>
<evidence type="ECO:0000256" key="5">
    <source>
        <dbReference type="ARBA" id="ARBA00023163"/>
    </source>
</evidence>
<dbReference type="GO" id="GO:0003677">
    <property type="term" value="F:DNA binding"/>
    <property type="evidence" value="ECO:0007669"/>
    <property type="project" value="UniProtKB-KW"/>
</dbReference>
<evidence type="ECO:0000313" key="9">
    <source>
        <dbReference type="Proteomes" id="UP000006622"/>
    </source>
</evidence>
<dbReference type="PANTHER" id="PTHR44591:SF3">
    <property type="entry name" value="RESPONSE REGULATORY DOMAIN-CONTAINING PROTEIN"/>
    <property type="match status" value="1"/>
</dbReference>
<dbReference type="GO" id="GO:0000160">
    <property type="term" value="P:phosphorelay signal transduction system"/>
    <property type="evidence" value="ECO:0007669"/>
    <property type="project" value="UniProtKB-KW"/>
</dbReference>
<accession>F7XPY4</accession>
<keyword evidence="9" id="KW-1185">Reference proteome</keyword>
<keyword evidence="3" id="KW-0805">Transcription regulation</keyword>
<dbReference type="HOGENOM" id="CLU_786681_0_0_2"/>
<dbReference type="InterPro" id="IPR050595">
    <property type="entry name" value="Bact_response_regulator"/>
</dbReference>
<dbReference type="Gene3D" id="3.40.50.300">
    <property type="entry name" value="P-loop containing nucleotide triphosphate hydrolases"/>
    <property type="match status" value="1"/>
</dbReference>
<protein>
    <submittedName>
        <fullName evidence="8">Response regulator receiver protein</fullName>
    </submittedName>
</protein>
<evidence type="ECO:0000256" key="6">
    <source>
        <dbReference type="PROSITE-ProRule" id="PRU00169"/>
    </source>
</evidence>
<evidence type="ECO:0000256" key="3">
    <source>
        <dbReference type="ARBA" id="ARBA00023015"/>
    </source>
</evidence>
<dbReference type="STRING" id="679901.Mzhil_1671"/>
<keyword evidence="1 6" id="KW-0597">Phosphoprotein</keyword>
<evidence type="ECO:0000313" key="8">
    <source>
        <dbReference type="EMBL" id="AEH61506.1"/>
    </source>
</evidence>
<evidence type="ECO:0000256" key="1">
    <source>
        <dbReference type="ARBA" id="ARBA00022553"/>
    </source>
</evidence>